<dbReference type="RefSeq" id="WP_119666954.1">
    <property type="nucleotide sequence ID" value="NZ_QXED01000002.1"/>
</dbReference>
<evidence type="ECO:0008006" key="4">
    <source>
        <dbReference type="Google" id="ProtNLM"/>
    </source>
</evidence>
<protein>
    <recommendedName>
        <fullName evidence="4">Periplasmic heavy metal sensor</fullName>
    </recommendedName>
</protein>
<evidence type="ECO:0000313" key="3">
    <source>
        <dbReference type="Proteomes" id="UP000283523"/>
    </source>
</evidence>
<dbReference type="OrthoDB" id="959674at2"/>
<dbReference type="EMBL" id="QXED01000002">
    <property type="protein sequence ID" value="RIV25068.1"/>
    <property type="molecule type" value="Genomic_DNA"/>
</dbReference>
<sequence length="150" mass="18438">MKRVMMMAVAAIGLLTAGAATAQRYDYPSPQRPTYNNPYPQQPGYGRQEYNYDFSDEHFEEHLDWWDRNLNLSRRQERQLRRIHESYDNQRFNLRDPRQRDAFRDMQRRRFYDMMAVLTPNQRAVVVERLRPYERRGRGYDRGPYYGRRY</sequence>
<feature type="chain" id="PRO_5019147242" description="Periplasmic heavy metal sensor" evidence="1">
    <location>
        <begin position="23"/>
        <end position="150"/>
    </location>
</feature>
<dbReference type="AlphaFoldDB" id="A0A418ME43"/>
<dbReference type="Proteomes" id="UP000283523">
    <property type="component" value="Unassembled WGS sequence"/>
</dbReference>
<accession>A0A418ME43</accession>
<proteinExistence type="predicted"/>
<reference evidence="2 3" key="1">
    <citation type="submission" date="2018-08" db="EMBL/GenBank/DDBJ databases">
        <title>Fibrisoma montanum sp. nov., isolated from Danxia mountain soil.</title>
        <authorList>
            <person name="Huang Y."/>
        </authorList>
    </citation>
    <scope>NUCLEOTIDE SEQUENCE [LARGE SCALE GENOMIC DNA]</scope>
    <source>
        <strain evidence="2 3">HYT19</strain>
    </source>
</reference>
<gene>
    <name evidence="2" type="ORF">DYU11_07040</name>
</gene>
<keyword evidence="1" id="KW-0732">Signal</keyword>
<keyword evidence="3" id="KW-1185">Reference proteome</keyword>
<feature type="signal peptide" evidence="1">
    <location>
        <begin position="1"/>
        <end position="22"/>
    </location>
</feature>
<comment type="caution">
    <text evidence="2">The sequence shown here is derived from an EMBL/GenBank/DDBJ whole genome shotgun (WGS) entry which is preliminary data.</text>
</comment>
<organism evidence="2 3">
    <name type="scientific">Fibrisoma montanum</name>
    <dbReference type="NCBI Taxonomy" id="2305895"/>
    <lineage>
        <taxon>Bacteria</taxon>
        <taxon>Pseudomonadati</taxon>
        <taxon>Bacteroidota</taxon>
        <taxon>Cytophagia</taxon>
        <taxon>Cytophagales</taxon>
        <taxon>Spirosomataceae</taxon>
        <taxon>Fibrisoma</taxon>
    </lineage>
</organism>
<evidence type="ECO:0000256" key="1">
    <source>
        <dbReference type="SAM" id="SignalP"/>
    </source>
</evidence>
<evidence type="ECO:0000313" key="2">
    <source>
        <dbReference type="EMBL" id="RIV25068.1"/>
    </source>
</evidence>
<name>A0A418ME43_9BACT</name>